<feature type="coiled-coil region" evidence="11">
    <location>
        <begin position="502"/>
        <end position="529"/>
    </location>
</feature>
<dbReference type="CDD" id="cd07328">
    <property type="entry name" value="M48_Ste24p_like"/>
    <property type="match status" value="1"/>
</dbReference>
<keyword evidence="8 12" id="KW-1133">Transmembrane helix</keyword>
<evidence type="ECO:0000256" key="6">
    <source>
        <dbReference type="ARBA" id="ARBA00022801"/>
    </source>
</evidence>
<keyword evidence="10 12" id="KW-0472">Membrane</keyword>
<evidence type="ECO:0000259" key="13">
    <source>
        <dbReference type="Pfam" id="PF01435"/>
    </source>
</evidence>
<feature type="transmembrane region" description="Helical" evidence="12">
    <location>
        <begin position="59"/>
        <end position="83"/>
    </location>
</feature>
<evidence type="ECO:0000256" key="3">
    <source>
        <dbReference type="ARBA" id="ARBA00022670"/>
    </source>
</evidence>
<sequence length="680" mass="78699">MTKDQIELSPSFKNKTRKAIFSIIIFVLIYGVLLSLATLLTAFCIYIGGMIIINAPRLITIGLGIGLISMGILIMIFLLKFIFQSTKEDKSNFIEVYQKDEPELFSMLQEIVEEVDTHFPKHVYLTDEVNAFVFYNSSFWSMFLPIRKNLVIGLGLINSVSKSELKAILAHEFGHFSQRTMKVGSYVYNVNQVIYNILYNNEGYTNMASNWASISGYFSVFVVIAFKINMGVQWILQQCFEWVNKSYMGLSREMEFHADEISAHVAGSTPLKTSLLRIEFASKSLNNVIRFYQEKSQEKIYGQNLYNEHRFVMNFTAQETEISSQHGLPQLSLQEEENNISTKLNINEQWSSHPSTKDRIDRLDELGIHLENIDHSPANSILSKLEEYQKKMTLTIYEGNIEVEGCQPISMAEFEISYKEDYQRNNFSKLYNGYYNLHNPVEIDLENKSSVPTLFGDLFNDEVVTLTKEQTVLESDIHVLTEIAYNNTGIKKFEYDGEQFTKKKAGSLIHSLKEKLEKLNEKLSAHDQIIYQYFINKTDDAQLENLYDELINFDNFTNEQNKLWSTFNSELEFIQTVNTIDDAKLGFLNIKSEKAFKECIKELIDIEELVATIPLDMKENFEMYVKEDLVYLGVETYNEKDLNILLYAVNSFQYLLNKLYMIKKKQLLQYQIGLETGVTV</sequence>
<keyword evidence="4 12" id="KW-0812">Transmembrane</keyword>
<proteinExistence type="predicted"/>
<evidence type="ECO:0000256" key="12">
    <source>
        <dbReference type="SAM" id="Phobius"/>
    </source>
</evidence>
<evidence type="ECO:0000256" key="1">
    <source>
        <dbReference type="ARBA" id="ARBA00001947"/>
    </source>
</evidence>
<dbReference type="GO" id="GO:0006508">
    <property type="term" value="P:proteolysis"/>
    <property type="evidence" value="ECO:0007669"/>
    <property type="project" value="UniProtKB-KW"/>
</dbReference>
<dbReference type="Gene3D" id="3.30.2010.10">
    <property type="entry name" value="Metalloproteases ('zincins'), catalytic domain"/>
    <property type="match status" value="1"/>
</dbReference>
<dbReference type="PANTHER" id="PTHR43221">
    <property type="entry name" value="PROTEASE HTPX"/>
    <property type="match status" value="1"/>
</dbReference>
<evidence type="ECO:0000256" key="9">
    <source>
        <dbReference type="ARBA" id="ARBA00023049"/>
    </source>
</evidence>
<comment type="cofactor">
    <cofactor evidence="1">
        <name>Zn(2+)</name>
        <dbReference type="ChEBI" id="CHEBI:29105"/>
    </cofactor>
</comment>
<evidence type="ECO:0000256" key="5">
    <source>
        <dbReference type="ARBA" id="ARBA00022723"/>
    </source>
</evidence>
<dbReference type="InterPro" id="IPR050083">
    <property type="entry name" value="HtpX_protease"/>
</dbReference>
<evidence type="ECO:0000256" key="4">
    <source>
        <dbReference type="ARBA" id="ARBA00022692"/>
    </source>
</evidence>
<dbReference type="PANTHER" id="PTHR43221:SF2">
    <property type="entry name" value="PROTEASE HTPX HOMOLOG"/>
    <property type="match status" value="1"/>
</dbReference>
<evidence type="ECO:0000256" key="10">
    <source>
        <dbReference type="ARBA" id="ARBA00023136"/>
    </source>
</evidence>
<feature type="transmembrane region" description="Helical" evidence="12">
    <location>
        <begin position="20"/>
        <end position="53"/>
    </location>
</feature>
<gene>
    <name evidence="14" type="ORF">HGP29_10020</name>
</gene>
<name>A0A7X8SJT3_9BACT</name>
<evidence type="ECO:0000313" key="15">
    <source>
        <dbReference type="Proteomes" id="UP000585050"/>
    </source>
</evidence>
<evidence type="ECO:0000256" key="11">
    <source>
        <dbReference type="SAM" id="Coils"/>
    </source>
</evidence>
<keyword evidence="3 14" id="KW-0645">Protease</keyword>
<feature type="domain" description="Peptidase M48" evidence="13">
    <location>
        <begin position="99"/>
        <end position="365"/>
    </location>
</feature>
<dbReference type="Pfam" id="PF01435">
    <property type="entry name" value="Peptidase_M48"/>
    <property type="match status" value="1"/>
</dbReference>
<dbReference type="GO" id="GO:0004222">
    <property type="term" value="F:metalloendopeptidase activity"/>
    <property type="evidence" value="ECO:0007669"/>
    <property type="project" value="InterPro"/>
</dbReference>
<dbReference type="Proteomes" id="UP000585050">
    <property type="component" value="Unassembled WGS sequence"/>
</dbReference>
<dbReference type="InterPro" id="IPR001915">
    <property type="entry name" value="Peptidase_M48"/>
</dbReference>
<keyword evidence="2" id="KW-1003">Cell membrane</keyword>
<accession>A0A7X8SJT3</accession>
<evidence type="ECO:0000313" key="14">
    <source>
        <dbReference type="EMBL" id="NLR91543.1"/>
    </source>
</evidence>
<evidence type="ECO:0000256" key="7">
    <source>
        <dbReference type="ARBA" id="ARBA00022833"/>
    </source>
</evidence>
<organism evidence="14 15">
    <name type="scientific">Flammeovirga agarivorans</name>
    <dbReference type="NCBI Taxonomy" id="2726742"/>
    <lineage>
        <taxon>Bacteria</taxon>
        <taxon>Pseudomonadati</taxon>
        <taxon>Bacteroidota</taxon>
        <taxon>Cytophagia</taxon>
        <taxon>Cytophagales</taxon>
        <taxon>Flammeovirgaceae</taxon>
        <taxon>Flammeovirga</taxon>
    </lineage>
</organism>
<keyword evidence="15" id="KW-1185">Reference proteome</keyword>
<keyword evidence="5" id="KW-0479">Metal-binding</keyword>
<reference evidence="14 15" key="1">
    <citation type="submission" date="2020-04" db="EMBL/GenBank/DDBJ databases">
        <title>Flammeovirga sp. SR4, a novel species isolated from seawater.</title>
        <authorList>
            <person name="Wang X."/>
        </authorList>
    </citation>
    <scope>NUCLEOTIDE SEQUENCE [LARGE SCALE GENOMIC DNA]</scope>
    <source>
        <strain evidence="14 15">SR4</strain>
    </source>
</reference>
<comment type="caution">
    <text evidence="14">The sequence shown here is derived from an EMBL/GenBank/DDBJ whole genome shotgun (WGS) entry which is preliminary data.</text>
</comment>
<keyword evidence="9 14" id="KW-0482">Metalloprotease</keyword>
<dbReference type="GO" id="GO:0046872">
    <property type="term" value="F:metal ion binding"/>
    <property type="evidence" value="ECO:0007669"/>
    <property type="project" value="UniProtKB-KW"/>
</dbReference>
<evidence type="ECO:0000256" key="8">
    <source>
        <dbReference type="ARBA" id="ARBA00022989"/>
    </source>
</evidence>
<dbReference type="AlphaFoldDB" id="A0A7X8SJT3"/>
<evidence type="ECO:0000256" key="2">
    <source>
        <dbReference type="ARBA" id="ARBA00022475"/>
    </source>
</evidence>
<keyword evidence="7" id="KW-0862">Zinc</keyword>
<protein>
    <submittedName>
        <fullName evidence="14">M48 family metalloprotease</fullName>
    </submittedName>
</protein>
<keyword evidence="6" id="KW-0378">Hydrolase</keyword>
<dbReference type="RefSeq" id="WP_168882262.1">
    <property type="nucleotide sequence ID" value="NZ_JABAIL010000003.1"/>
</dbReference>
<feature type="transmembrane region" description="Helical" evidence="12">
    <location>
        <begin position="216"/>
        <end position="236"/>
    </location>
</feature>
<dbReference type="EMBL" id="JABAIL010000003">
    <property type="protein sequence ID" value="NLR91543.1"/>
    <property type="molecule type" value="Genomic_DNA"/>
</dbReference>
<keyword evidence="11" id="KW-0175">Coiled coil</keyword>